<dbReference type="RefSeq" id="WP_344289109.1">
    <property type="nucleotide sequence ID" value="NZ_BAAAPF010000029.1"/>
</dbReference>
<keyword evidence="2" id="KW-1185">Reference proteome</keyword>
<dbReference type="InterPro" id="IPR011990">
    <property type="entry name" value="TPR-like_helical_dom_sf"/>
</dbReference>
<dbReference type="SUPFAM" id="SSF48452">
    <property type="entry name" value="TPR-like"/>
    <property type="match status" value="1"/>
</dbReference>
<gene>
    <name evidence="1" type="ORF">GCM10009802_16160</name>
</gene>
<protein>
    <recommendedName>
        <fullName evidence="3">NB-ARC domain-containing protein</fullName>
    </recommendedName>
</protein>
<proteinExistence type="predicted"/>
<dbReference type="InterPro" id="IPR027417">
    <property type="entry name" value="P-loop_NTPase"/>
</dbReference>
<accession>A0ABP5JJG8</accession>
<evidence type="ECO:0008006" key="3">
    <source>
        <dbReference type="Google" id="ProtNLM"/>
    </source>
</evidence>
<dbReference type="Gene3D" id="3.40.50.300">
    <property type="entry name" value="P-loop containing nucleotide triphosphate hydrolases"/>
    <property type="match status" value="1"/>
</dbReference>
<evidence type="ECO:0000313" key="1">
    <source>
        <dbReference type="EMBL" id="GAA2115946.1"/>
    </source>
</evidence>
<name>A0ABP5JJG8_9ACTN</name>
<comment type="caution">
    <text evidence="1">The sequence shown here is derived from an EMBL/GenBank/DDBJ whole genome shotgun (WGS) entry which is preliminary data.</text>
</comment>
<dbReference type="PANTHER" id="PTHR47691:SF3">
    <property type="entry name" value="HTH-TYPE TRANSCRIPTIONAL REGULATOR RV0890C-RELATED"/>
    <property type="match status" value="1"/>
</dbReference>
<evidence type="ECO:0000313" key="2">
    <source>
        <dbReference type="Proteomes" id="UP001500443"/>
    </source>
</evidence>
<sequence length="759" mass="80205">MEWLIGAAGTVAVGVLMAVLSSEVTDGWKRVKTRLAGRGERGAGNGSPVPAGAAYFVDREKETELADATLLPPAGRGGTSGTAGAAGAAGAVRPDGAARPVAMLAVSGMPGMGKSAFQSRWVDANKGRFSGRPVYVNFEELPGGTPTARLSAAVAEALQQLEVGLNHLPASLAGLTRLYRQESARRRLLVVLDEITEAAQVRALLPSGPGSAVLAAGPSRIGELTLMGAQPLQLQPLEPEHGLQLLTHLVGDGSRIGAEPEAARQAVEFCAGLPVALGIVGARLAMEPRLTLRALVAELSDEERRLEGLSIPGEELGVSAVIGMAYGNLPAEAARLYGRLGLLPGPRFDDEVAAAAGGLRPPAARRALARLESAGLVEAADEHGRRRFVSLVGLHARARGTAEPEAEQNAALARVVRHYVRRVAQADRAVMGTRLRVTDHGELLRDAPPGPFAGDGAKSAALEWLHRERAELLAVHEAAAAAEDPRAVWQLAEGLTALFLNHRYLQDWTATGLRGVEAAARDGEPAAEARLAALTSRPLTDLDRLDDAQALLERAGARLSDVRRGHAGYADLPVLRPSVLEFTGRLWDRLDPPRAIATYEEALAAYREAGEERGAAIARYLLGRALDAAGRPAEAAEALRAAVGGFEGLSGYGPRGDRRMAGRARAGAGDVLLHLGRRPEAQEEYLAAARLLQAEEAAHYEAAVREKLAALAREDGGISGQREHLARAAELYAKEGNPRAGELRDELRRLYPQLYPEAE</sequence>
<dbReference type="PANTHER" id="PTHR47691">
    <property type="entry name" value="REGULATOR-RELATED"/>
    <property type="match status" value="1"/>
</dbReference>
<reference evidence="2" key="1">
    <citation type="journal article" date="2019" name="Int. J. Syst. Evol. Microbiol.">
        <title>The Global Catalogue of Microorganisms (GCM) 10K type strain sequencing project: providing services to taxonomists for standard genome sequencing and annotation.</title>
        <authorList>
            <consortium name="The Broad Institute Genomics Platform"/>
            <consortium name="The Broad Institute Genome Sequencing Center for Infectious Disease"/>
            <person name="Wu L."/>
            <person name="Ma J."/>
        </authorList>
    </citation>
    <scope>NUCLEOTIDE SEQUENCE [LARGE SCALE GENOMIC DNA]</scope>
    <source>
        <strain evidence="2">JCM 15481</strain>
    </source>
</reference>
<organism evidence="1 2">
    <name type="scientific">Streptomyces synnematoformans</name>
    <dbReference type="NCBI Taxonomy" id="415721"/>
    <lineage>
        <taxon>Bacteria</taxon>
        <taxon>Bacillati</taxon>
        <taxon>Actinomycetota</taxon>
        <taxon>Actinomycetes</taxon>
        <taxon>Kitasatosporales</taxon>
        <taxon>Streptomycetaceae</taxon>
        <taxon>Streptomyces</taxon>
    </lineage>
</organism>
<dbReference type="Gene3D" id="1.25.40.10">
    <property type="entry name" value="Tetratricopeptide repeat domain"/>
    <property type="match status" value="1"/>
</dbReference>
<dbReference type="EMBL" id="BAAAPF010000029">
    <property type="protein sequence ID" value="GAA2115946.1"/>
    <property type="molecule type" value="Genomic_DNA"/>
</dbReference>
<dbReference type="SUPFAM" id="SSF52540">
    <property type="entry name" value="P-loop containing nucleoside triphosphate hydrolases"/>
    <property type="match status" value="1"/>
</dbReference>
<dbReference type="Proteomes" id="UP001500443">
    <property type="component" value="Unassembled WGS sequence"/>
</dbReference>
<dbReference type="PRINTS" id="PR00364">
    <property type="entry name" value="DISEASERSIST"/>
</dbReference>